<evidence type="ECO:0000313" key="2">
    <source>
        <dbReference type="EMBL" id="ETW28565.1"/>
    </source>
</evidence>
<accession>A0A024VK39</accession>
<reference evidence="2 3" key="2">
    <citation type="submission" date="2013-02" db="EMBL/GenBank/DDBJ databases">
        <title>The Genome Sequence of Plasmodium falciparum FCH/4.</title>
        <authorList>
            <consortium name="The Broad Institute Genome Sequencing Platform"/>
            <consortium name="The Broad Institute Genome Sequencing Center for Infectious Disease"/>
            <person name="Neafsey D."/>
            <person name="Cheeseman I."/>
            <person name="Volkman S."/>
            <person name="Adams J."/>
            <person name="Walker B."/>
            <person name="Young S.K."/>
            <person name="Zeng Q."/>
            <person name="Gargeya S."/>
            <person name="Fitzgerald M."/>
            <person name="Haas B."/>
            <person name="Abouelleil A."/>
            <person name="Alvarado L."/>
            <person name="Arachchi H.M."/>
            <person name="Berlin A.M."/>
            <person name="Chapman S.B."/>
            <person name="Dewar J."/>
            <person name="Goldberg J."/>
            <person name="Griggs A."/>
            <person name="Gujja S."/>
            <person name="Hansen M."/>
            <person name="Howarth C."/>
            <person name="Imamovic A."/>
            <person name="Larimer J."/>
            <person name="McCowan C."/>
            <person name="Murphy C."/>
            <person name="Neiman D."/>
            <person name="Pearson M."/>
            <person name="Priest M."/>
            <person name="Roberts A."/>
            <person name="Saif S."/>
            <person name="Shea T."/>
            <person name="Sisk P."/>
            <person name="Sykes S."/>
            <person name="Wortman J."/>
            <person name="Nusbaum C."/>
            <person name="Birren B."/>
        </authorList>
    </citation>
    <scope>NUCLEOTIDE SEQUENCE [LARGE SCALE GENOMIC DNA]</scope>
    <source>
        <strain evidence="2 3">FCH/4</strain>
    </source>
</reference>
<keyword evidence="1" id="KW-0472">Membrane</keyword>
<evidence type="ECO:0000256" key="1">
    <source>
        <dbReference type="SAM" id="Phobius"/>
    </source>
</evidence>
<reference evidence="2 3" key="1">
    <citation type="submission" date="2013-02" db="EMBL/GenBank/DDBJ databases">
        <title>The Genome Annotation of Plasmodium falciparum FCH/4.</title>
        <authorList>
            <consortium name="The Broad Institute Genome Sequencing Platform"/>
            <consortium name="The Broad Institute Genome Sequencing Center for Infectious Disease"/>
            <person name="Neafsey D."/>
            <person name="Hoffman S."/>
            <person name="Volkman S."/>
            <person name="Rosenthal P."/>
            <person name="Walker B."/>
            <person name="Young S.K."/>
            <person name="Zeng Q."/>
            <person name="Gargeya S."/>
            <person name="Fitzgerald M."/>
            <person name="Haas B."/>
            <person name="Abouelleil A."/>
            <person name="Allen A.W."/>
            <person name="Alvarado L."/>
            <person name="Arachchi H.M."/>
            <person name="Berlin A.M."/>
            <person name="Chapman S.B."/>
            <person name="Gainer-Dewar J."/>
            <person name="Goldberg J."/>
            <person name="Griggs A."/>
            <person name="Gujja S."/>
            <person name="Hansen M."/>
            <person name="Howarth C."/>
            <person name="Imamovic A."/>
            <person name="Ireland A."/>
            <person name="Larimer J."/>
            <person name="McCowan C."/>
            <person name="Murphy C."/>
            <person name="Pearson M."/>
            <person name="Poon T.W."/>
            <person name="Priest M."/>
            <person name="Roberts A."/>
            <person name="Saif S."/>
            <person name="Shea T."/>
            <person name="Sisk P."/>
            <person name="Sykes S."/>
            <person name="Wortman J."/>
            <person name="Nusbaum C."/>
            <person name="Birren B."/>
        </authorList>
    </citation>
    <scope>NUCLEOTIDE SEQUENCE [LARGE SCALE GENOMIC DNA]</scope>
    <source>
        <strain evidence="2 3">FCH/4</strain>
    </source>
</reference>
<keyword evidence="1" id="KW-0812">Transmembrane</keyword>
<dbReference type="EMBL" id="KI928023">
    <property type="protein sequence ID" value="ETW28565.1"/>
    <property type="molecule type" value="Genomic_DNA"/>
</dbReference>
<dbReference type="AlphaFoldDB" id="A0A024VK39"/>
<evidence type="ECO:0000313" key="3">
    <source>
        <dbReference type="Proteomes" id="UP000030656"/>
    </source>
</evidence>
<keyword evidence="1" id="KW-1133">Transmembrane helix</keyword>
<feature type="transmembrane region" description="Helical" evidence="1">
    <location>
        <begin position="12"/>
        <end position="32"/>
    </location>
</feature>
<sequence length="146" mass="17625">MFISDEKNIKNMSILKFSNISCFGLFFIFLILKINFDQSSYDHINKKYNLLLKEYFLTDTNMEKSYDTFTYSADYYNFLNSIVIKNIMRNKKDLQNKNLFDINLNLNDYNISIYDDFFNHFPYDVFLKFSGNNQSSPHIRKMKKKK</sequence>
<proteinExistence type="predicted"/>
<gene>
    <name evidence="2" type="ORF">PFFCH_03936</name>
</gene>
<organism evidence="2 3">
    <name type="scientific">Plasmodium falciparum FCH/4</name>
    <dbReference type="NCBI Taxonomy" id="1036724"/>
    <lineage>
        <taxon>Eukaryota</taxon>
        <taxon>Sar</taxon>
        <taxon>Alveolata</taxon>
        <taxon>Apicomplexa</taxon>
        <taxon>Aconoidasida</taxon>
        <taxon>Haemosporida</taxon>
        <taxon>Plasmodiidae</taxon>
        <taxon>Plasmodium</taxon>
        <taxon>Plasmodium (Laverania)</taxon>
    </lineage>
</organism>
<protein>
    <submittedName>
        <fullName evidence="2">Uncharacterized protein</fullName>
    </submittedName>
</protein>
<dbReference type="Proteomes" id="UP000030656">
    <property type="component" value="Unassembled WGS sequence"/>
</dbReference>
<name>A0A024VK39_PLAFA</name>